<gene>
    <name evidence="1" type="ORF">SAMN05192558_106177</name>
</gene>
<accession>A0A1H0PMD5</accession>
<dbReference type="Proteomes" id="UP000199651">
    <property type="component" value="Unassembled WGS sequence"/>
</dbReference>
<reference evidence="2" key="1">
    <citation type="submission" date="2016-10" db="EMBL/GenBank/DDBJ databases">
        <authorList>
            <person name="Varghese N."/>
            <person name="Submissions S."/>
        </authorList>
    </citation>
    <scope>NUCLEOTIDE SEQUENCE [LARGE SCALE GENOMIC DNA]</scope>
    <source>
        <strain evidence="2">IBRC-M 10655</strain>
    </source>
</reference>
<evidence type="ECO:0000313" key="1">
    <source>
        <dbReference type="EMBL" id="SDP05950.1"/>
    </source>
</evidence>
<dbReference type="STRING" id="504798.SAMN05421871_106275"/>
<sequence length="172" mass="18362">MVRAGDLAFPGNRTSGHFVTHKTDTTGDWYRALGVWQAIGLGANMYIDDAGGASIGSTIGKSMSDFATGAASGAFSVNEEGGEALLRAIRDMVKWVDSEANQLSRLNEQAMLGDSNGARVMKPHLQQVANDGQGFNTQLKEFRASLTKAEEGIMQAMANYRNTDEAAASKLK</sequence>
<keyword evidence="2" id="KW-1185">Reference proteome</keyword>
<dbReference type="AlphaFoldDB" id="A0A1H0PMD5"/>
<protein>
    <submittedName>
        <fullName evidence="1">Uncharacterized protein</fullName>
    </submittedName>
</protein>
<name>A0A1H0PMD5_9PSEU</name>
<proteinExistence type="predicted"/>
<evidence type="ECO:0000313" key="2">
    <source>
        <dbReference type="Proteomes" id="UP000199651"/>
    </source>
</evidence>
<dbReference type="EMBL" id="FNJB01000006">
    <property type="protein sequence ID" value="SDP05950.1"/>
    <property type="molecule type" value="Genomic_DNA"/>
</dbReference>
<organism evidence="1 2">
    <name type="scientific">Actinokineospora alba</name>
    <dbReference type="NCBI Taxonomy" id="504798"/>
    <lineage>
        <taxon>Bacteria</taxon>
        <taxon>Bacillati</taxon>
        <taxon>Actinomycetota</taxon>
        <taxon>Actinomycetes</taxon>
        <taxon>Pseudonocardiales</taxon>
        <taxon>Pseudonocardiaceae</taxon>
        <taxon>Actinokineospora</taxon>
    </lineage>
</organism>